<evidence type="ECO:0000256" key="1">
    <source>
        <dbReference type="SAM" id="MobiDB-lite"/>
    </source>
</evidence>
<evidence type="ECO:0000313" key="2">
    <source>
        <dbReference type="EMBL" id="AFD26716.1"/>
    </source>
</evidence>
<dbReference type="HOGENOM" id="CLU_1445463_0_0_0"/>
<evidence type="ECO:0000313" key="3">
    <source>
        <dbReference type="Proteomes" id="UP000007575"/>
    </source>
</evidence>
<protein>
    <submittedName>
        <fullName evidence="2">Uncharacterized protein</fullName>
    </submittedName>
</protein>
<reference evidence="2 3" key="1">
    <citation type="journal article" date="2012" name="PLoS ONE">
        <title>Genome sequence and transcriptome analysis of the radioresistant bacterium Deinococcus gobiensis: insights into the extreme environmental adaptations.</title>
        <authorList>
            <person name="Yuan M."/>
            <person name="Chen M."/>
            <person name="Zhang W."/>
            <person name="Lu W."/>
            <person name="Wang J."/>
            <person name="Yang M."/>
            <person name="Zhao P."/>
            <person name="Tang R."/>
            <person name="Li X."/>
            <person name="Hao Y."/>
            <person name="Zhou Z."/>
            <person name="Zhan Y."/>
            <person name="Yu H."/>
            <person name="Teng C."/>
            <person name="Yan Y."/>
            <person name="Ping S."/>
            <person name="Wang Y."/>
            <person name="Lin M."/>
        </authorList>
    </citation>
    <scope>NUCLEOTIDE SEQUENCE [LARGE SCALE GENOMIC DNA]</scope>
    <source>
        <strain evidence="2 3">I-0</strain>
    </source>
</reference>
<sequence length="187" mass="20086">MPTPPGAPLAPQTTRPAPARLPSPALAPAGHSLSVPREKVTLSCVDGSFGSPRRNFLLADETYPRCVLRLPLTLKARWPGERTFYVVPRVSATLHARGERGQGHWLPLAPFVNPGPDPLHRAVASRDYAAVELTAVFRPPGEVAGELRPDTVSVGGKLTVCAAPLRPGEAPCQTFDLAARYGVYTRR</sequence>
<name>H8GV41_DEIGI</name>
<accession>H8GV41</accession>
<keyword evidence="3" id="KW-1185">Reference proteome</keyword>
<feature type="compositionally biased region" description="Low complexity" evidence="1">
    <location>
        <begin position="15"/>
        <end position="29"/>
    </location>
</feature>
<dbReference type="EMBL" id="CP002191">
    <property type="protein sequence ID" value="AFD26716.1"/>
    <property type="molecule type" value="Genomic_DNA"/>
</dbReference>
<proteinExistence type="predicted"/>
<dbReference type="KEGG" id="dgo:DGo_CA2789"/>
<dbReference type="PATRIC" id="fig|745776.4.peg.2865"/>
<organism evidence="2 3">
    <name type="scientific">Deinococcus gobiensis (strain DSM 21396 / JCM 16679 / CGMCC 1.7299 / I-0)</name>
    <dbReference type="NCBI Taxonomy" id="745776"/>
    <lineage>
        <taxon>Bacteria</taxon>
        <taxon>Thermotogati</taxon>
        <taxon>Deinococcota</taxon>
        <taxon>Deinococci</taxon>
        <taxon>Deinococcales</taxon>
        <taxon>Deinococcaceae</taxon>
        <taxon>Deinococcus</taxon>
    </lineage>
</organism>
<dbReference type="STRING" id="745776.DGo_CA2789"/>
<gene>
    <name evidence="2" type="ordered locus">DGo_CA2789</name>
</gene>
<dbReference type="Proteomes" id="UP000007575">
    <property type="component" value="Chromosome"/>
</dbReference>
<feature type="region of interest" description="Disordered" evidence="1">
    <location>
        <begin position="1"/>
        <end position="32"/>
    </location>
</feature>
<dbReference type="AlphaFoldDB" id="H8GV41"/>